<comment type="caution">
    <text evidence="1">The sequence shown here is derived from an EMBL/GenBank/DDBJ whole genome shotgun (WGS) entry which is preliminary data.</text>
</comment>
<evidence type="ECO:0000313" key="1">
    <source>
        <dbReference type="EMBL" id="ELU36740.1"/>
    </source>
</evidence>
<name>L8WFK4_THACA</name>
<dbReference type="HOGENOM" id="CLU_2559885_0_0_1"/>
<proteinExistence type="predicted"/>
<evidence type="ECO:0000313" key="2">
    <source>
        <dbReference type="Proteomes" id="UP000011668"/>
    </source>
</evidence>
<organism evidence="1 2">
    <name type="scientific">Thanatephorus cucumeris (strain AG1-IA)</name>
    <name type="common">Rice sheath blight fungus</name>
    <name type="synonym">Rhizoctonia solani</name>
    <dbReference type="NCBI Taxonomy" id="983506"/>
    <lineage>
        <taxon>Eukaryota</taxon>
        <taxon>Fungi</taxon>
        <taxon>Dikarya</taxon>
        <taxon>Basidiomycota</taxon>
        <taxon>Agaricomycotina</taxon>
        <taxon>Agaricomycetes</taxon>
        <taxon>Cantharellales</taxon>
        <taxon>Ceratobasidiaceae</taxon>
        <taxon>Rhizoctonia</taxon>
        <taxon>Rhizoctonia solani AG-1</taxon>
    </lineage>
</organism>
<dbReference type="Proteomes" id="UP000011668">
    <property type="component" value="Unassembled WGS sequence"/>
</dbReference>
<accession>L8WFK4</accession>
<reference evidence="1 2" key="1">
    <citation type="journal article" date="2013" name="Nat. Commun.">
        <title>The evolution and pathogenic mechanisms of the rice sheath blight pathogen.</title>
        <authorList>
            <person name="Zheng A."/>
            <person name="Lin R."/>
            <person name="Xu L."/>
            <person name="Qin P."/>
            <person name="Tang C."/>
            <person name="Ai P."/>
            <person name="Zhang D."/>
            <person name="Liu Y."/>
            <person name="Sun Z."/>
            <person name="Feng H."/>
            <person name="Wang Y."/>
            <person name="Chen Y."/>
            <person name="Liang X."/>
            <person name="Fu R."/>
            <person name="Li Q."/>
            <person name="Zhang J."/>
            <person name="Yu X."/>
            <person name="Xie Z."/>
            <person name="Ding L."/>
            <person name="Guan P."/>
            <person name="Tang J."/>
            <person name="Liang Y."/>
            <person name="Wang S."/>
            <person name="Deng Q."/>
            <person name="Li S."/>
            <person name="Zhu J."/>
            <person name="Wang L."/>
            <person name="Liu H."/>
            <person name="Li P."/>
        </authorList>
    </citation>
    <scope>NUCLEOTIDE SEQUENCE [LARGE SCALE GENOMIC DNA]</scope>
    <source>
        <strain evidence="2">AG-1 IA</strain>
    </source>
</reference>
<sequence>MILLGCSVLVDEWAYLLPGKILVQAAGNDIDGYLYYFALGEQAVETCSFLELGANDHLWPYSCSLSDLGSLERLYNFRRTLT</sequence>
<keyword evidence="2" id="KW-1185">Reference proteome</keyword>
<protein>
    <submittedName>
        <fullName evidence="1">Uncharacterized protein</fullName>
    </submittedName>
</protein>
<dbReference type="EMBL" id="AFRT01003095">
    <property type="protein sequence ID" value="ELU36740.1"/>
    <property type="molecule type" value="Genomic_DNA"/>
</dbReference>
<dbReference type="AlphaFoldDB" id="L8WFK4"/>
<gene>
    <name evidence="1" type="ORF">AG1IA_09227</name>
</gene>